<dbReference type="Pfam" id="PF01968">
    <property type="entry name" value="Hydantoinase_A"/>
    <property type="match status" value="1"/>
</dbReference>
<evidence type="ECO:0000313" key="7">
    <source>
        <dbReference type="EMBL" id="SFJ94016.1"/>
    </source>
</evidence>
<feature type="domain" description="Hydantoinase/oxoprolinase N-terminal" evidence="5">
    <location>
        <begin position="8"/>
        <end position="186"/>
    </location>
</feature>
<evidence type="ECO:0000259" key="3">
    <source>
        <dbReference type="Pfam" id="PF01968"/>
    </source>
</evidence>
<dbReference type="GO" id="GO:0017168">
    <property type="term" value="F:5-oxoprolinase (ATP-hydrolyzing) activity"/>
    <property type="evidence" value="ECO:0007669"/>
    <property type="project" value="TreeGrafter"/>
</dbReference>
<dbReference type="RefSeq" id="WP_149757762.1">
    <property type="nucleotide sequence ID" value="NZ_BSPE01000002.1"/>
</dbReference>
<keyword evidence="8" id="KW-1185">Reference proteome</keyword>
<dbReference type="GO" id="GO:0006749">
    <property type="term" value="P:glutathione metabolic process"/>
    <property type="evidence" value="ECO:0007669"/>
    <property type="project" value="TreeGrafter"/>
</dbReference>
<reference evidence="7 8" key="1">
    <citation type="submission" date="2016-10" db="EMBL/GenBank/DDBJ databases">
        <authorList>
            <person name="Varghese N."/>
            <person name="Submissions S."/>
        </authorList>
    </citation>
    <scope>NUCLEOTIDE SEQUENCE [LARGE SCALE GENOMIC DNA]</scope>
    <source>
        <strain evidence="7 8">DSM 21822</strain>
    </source>
</reference>
<sequence>MPAKKWDFWIDRGGTFTDIIGRDPQGALHPRKLLSENPEAYRDAAIQGIRDLLALQPGAPIPAGVVGDIKMGTTVATNALLERKGDRVLLLITKGFRDALRIAYQARPDIFAKEIILPEQLYERVIEVDERVRADGGVETLLDIATVIPAIEKAKADGIDAVAIVFMHAWKFPEYEQVVARVCRKLGFAQVSVSHEVSPLVKLVGRGDTTVVDAYLTPILARYVQGVARELGIVQTPISPLEMSAEPTEGGAVPSASPHAGNAGTDEYRSTLPPFALPGISPSRREIGASSPRLMFMMSSGGLTAAEKFQGKDALLSGPAGGVVGMVETAKLAGFGKVIGFDMGGTSTDVAHYDGDYERAFDTEVAGVRVRAPMMRIHTVAAGGGSILHFEAGRFRAGPDSAGANPGPACYRRGGPLAVTDANVMLGKLQPDFFPAIFGATQDQPLDAEIVREKFAALAKEIGDGKNPEAVAEGFVTIAVENMANAIKKISVQRGYDVTEYLLNCFGGAGGQHACLVADALGMEAVLIHPFSGLLSAYGIGLSSIFASRSQALLRPLGDESLGAMEALIAELRAAVLEELADQGVGENDVAWRPVLQIRYDGTDTALPVNFDGGSIAAARRDFEAAHKAQFGFIYDDKPMIVEAIGVEGTDSRQKGLREAESTLEQISANASGTRKIFCEGGWRDAGVFRRETMKAGYKVAGPALIVESHQTIVVEPGWQAEITARDHVLLRRAEKKQRKAALGTEADPVMLEVFNNLFMSIAEQMGVTLQNTAYSVNIKERLDFSCAVFDRTGALVANAPHMPVHLGSMDRSVETIIRLNEGDVHPGDVFALNAPYNGGTHLPDITVVTPVFEDVDSSPRILFWVAARGHHADVGGTAPGSMTPLATTVDEEGVLFDNFRVVERGRFREKELRALLSDHPYPARNPTQNIADLKAQIAANEKGAAELRKMVAHFGLPVVEAYMGHVQDNAAESVRRVLERLPDTLECEYPTDTGQTIKVKITVDRQKREATVDFTGTSPVMKNNFNAPEPVARAAVLYAFRVMVEDMIPMNAGCLRPINIVIPDGCMLKPTYPAAVVAGNVETSQHVTNALFAAMGALANAQGTMNNLTFGNDRYQYYETICSGSPAGRMNDGRGFAGISGVHTHMTNSRLTDPEILELRFPVLLEDFHIREGSGGKGKWNAGDGTRRTIRFLERMECAILSSHRNRPPQGSNGGGDGEAGKTEVRRKNGTVETLKACDQTVLDAGEAVVVTTPTPGGYGAG</sequence>
<feature type="domain" description="Acetophenone carboxylase-like C-terminal" evidence="6">
    <location>
        <begin position="565"/>
        <end position="723"/>
    </location>
</feature>
<dbReference type="PANTHER" id="PTHR11365:SF23">
    <property type="entry name" value="HYPOTHETICAL 5-OXOPROLINASE (EUROFUNG)-RELATED"/>
    <property type="match status" value="1"/>
</dbReference>
<comment type="similarity">
    <text evidence="1">Belongs to the oxoprolinase family.</text>
</comment>
<dbReference type="InterPro" id="IPR045079">
    <property type="entry name" value="Oxoprolinase-like"/>
</dbReference>
<dbReference type="InterPro" id="IPR003692">
    <property type="entry name" value="Hydantoinase_B"/>
</dbReference>
<feature type="domain" description="Hydantoinase A/oxoprolinase" evidence="3">
    <location>
        <begin position="292"/>
        <end position="545"/>
    </location>
</feature>
<dbReference type="AlphaFoldDB" id="A0A1I3VI42"/>
<evidence type="ECO:0000259" key="5">
    <source>
        <dbReference type="Pfam" id="PF05378"/>
    </source>
</evidence>
<dbReference type="Proteomes" id="UP000323300">
    <property type="component" value="Unassembled WGS sequence"/>
</dbReference>
<organism evidence="7 8">
    <name type="scientific">Neomesorhizobium albiziae</name>
    <dbReference type="NCBI Taxonomy" id="335020"/>
    <lineage>
        <taxon>Bacteria</taxon>
        <taxon>Pseudomonadati</taxon>
        <taxon>Pseudomonadota</taxon>
        <taxon>Alphaproteobacteria</taxon>
        <taxon>Hyphomicrobiales</taxon>
        <taxon>Phyllobacteriaceae</taxon>
        <taxon>Neomesorhizobium</taxon>
    </lineage>
</organism>
<evidence type="ECO:0000256" key="2">
    <source>
        <dbReference type="SAM" id="MobiDB-lite"/>
    </source>
</evidence>
<accession>A0A1I3VI42</accession>
<evidence type="ECO:0000259" key="6">
    <source>
        <dbReference type="Pfam" id="PF19278"/>
    </source>
</evidence>
<feature type="domain" description="Hydantoinase B/oxoprolinase" evidence="4">
    <location>
        <begin position="748"/>
        <end position="1262"/>
    </location>
</feature>
<evidence type="ECO:0000259" key="4">
    <source>
        <dbReference type="Pfam" id="PF02538"/>
    </source>
</evidence>
<dbReference type="Pfam" id="PF19278">
    <property type="entry name" value="Hydant_A_C"/>
    <property type="match status" value="1"/>
</dbReference>
<gene>
    <name evidence="7" type="ORF">SAMN04488498_101423</name>
</gene>
<dbReference type="EMBL" id="FOSL01000001">
    <property type="protein sequence ID" value="SFJ94016.1"/>
    <property type="molecule type" value="Genomic_DNA"/>
</dbReference>
<dbReference type="InterPro" id="IPR002821">
    <property type="entry name" value="Hydantoinase_A"/>
</dbReference>
<dbReference type="OrthoDB" id="9759608at2"/>
<dbReference type="PANTHER" id="PTHR11365">
    <property type="entry name" value="5-OXOPROLINASE RELATED"/>
    <property type="match status" value="1"/>
</dbReference>
<dbReference type="GO" id="GO:0005829">
    <property type="term" value="C:cytosol"/>
    <property type="evidence" value="ECO:0007669"/>
    <property type="project" value="TreeGrafter"/>
</dbReference>
<evidence type="ECO:0000256" key="1">
    <source>
        <dbReference type="ARBA" id="ARBA00010403"/>
    </source>
</evidence>
<feature type="region of interest" description="Disordered" evidence="2">
    <location>
        <begin position="1202"/>
        <end position="1235"/>
    </location>
</feature>
<dbReference type="Pfam" id="PF02538">
    <property type="entry name" value="Hydantoinase_B"/>
    <property type="match status" value="1"/>
</dbReference>
<proteinExistence type="inferred from homology"/>
<name>A0A1I3VI42_9HYPH</name>
<dbReference type="InterPro" id="IPR008040">
    <property type="entry name" value="Hydant_A_N"/>
</dbReference>
<dbReference type="Pfam" id="PF05378">
    <property type="entry name" value="Hydant_A_N"/>
    <property type="match status" value="1"/>
</dbReference>
<dbReference type="InterPro" id="IPR049517">
    <property type="entry name" value="ACX-like_C"/>
</dbReference>
<protein>
    <submittedName>
        <fullName evidence="7">5-oxoprolinase (ATP-hydrolysing)</fullName>
    </submittedName>
</protein>
<evidence type="ECO:0000313" key="8">
    <source>
        <dbReference type="Proteomes" id="UP000323300"/>
    </source>
</evidence>